<accession>A0AAN8YFI7</accession>
<evidence type="ECO:0000313" key="2">
    <source>
        <dbReference type="Proteomes" id="UP001371456"/>
    </source>
</evidence>
<dbReference type="Proteomes" id="UP001371456">
    <property type="component" value="Unassembled WGS sequence"/>
</dbReference>
<dbReference type="EMBL" id="JBANQN010000004">
    <property type="protein sequence ID" value="KAK6791499.1"/>
    <property type="molecule type" value="Genomic_DNA"/>
</dbReference>
<dbReference type="Gene3D" id="3.30.559.10">
    <property type="entry name" value="Chloramphenicol acetyltransferase-like domain"/>
    <property type="match status" value="1"/>
</dbReference>
<reference evidence="1 2" key="1">
    <citation type="submission" date="2024-02" db="EMBL/GenBank/DDBJ databases">
        <title>de novo genome assembly of Solanum bulbocastanum strain 11H21.</title>
        <authorList>
            <person name="Hosaka A.J."/>
        </authorList>
    </citation>
    <scope>NUCLEOTIDE SEQUENCE [LARGE SCALE GENOMIC DNA]</scope>
    <source>
        <tissue evidence="1">Young leaves</tissue>
    </source>
</reference>
<organism evidence="1 2">
    <name type="scientific">Solanum bulbocastanum</name>
    <name type="common">Wild potato</name>
    <dbReference type="NCBI Taxonomy" id="147425"/>
    <lineage>
        <taxon>Eukaryota</taxon>
        <taxon>Viridiplantae</taxon>
        <taxon>Streptophyta</taxon>
        <taxon>Embryophyta</taxon>
        <taxon>Tracheophyta</taxon>
        <taxon>Spermatophyta</taxon>
        <taxon>Magnoliopsida</taxon>
        <taxon>eudicotyledons</taxon>
        <taxon>Gunneridae</taxon>
        <taxon>Pentapetalae</taxon>
        <taxon>asterids</taxon>
        <taxon>lamiids</taxon>
        <taxon>Solanales</taxon>
        <taxon>Solanaceae</taxon>
        <taxon>Solanoideae</taxon>
        <taxon>Solaneae</taxon>
        <taxon>Solanum</taxon>
    </lineage>
</organism>
<name>A0AAN8YFI7_SOLBU</name>
<protein>
    <submittedName>
        <fullName evidence="1">Uncharacterized protein</fullName>
    </submittedName>
</protein>
<dbReference type="AlphaFoldDB" id="A0AAN8YFI7"/>
<proteinExistence type="predicted"/>
<comment type="caution">
    <text evidence="1">The sequence shown here is derived from an EMBL/GenBank/DDBJ whole genome shotgun (WGS) entry which is preliminary data.</text>
</comment>
<dbReference type="InterPro" id="IPR023213">
    <property type="entry name" value="CAT-like_dom_sf"/>
</dbReference>
<gene>
    <name evidence="1" type="ORF">RDI58_010580</name>
</gene>
<evidence type="ECO:0000313" key="1">
    <source>
        <dbReference type="EMBL" id="KAK6791499.1"/>
    </source>
</evidence>
<keyword evidence="2" id="KW-1185">Reference proteome</keyword>
<sequence length="140" mass="15617">MKLLYQGSENNALMIDGGLNFQPSRVEIITATLWRALIHISVARNGYFRKTKMELHNFIILIRNTVNKVIALCAKASPDEIVSTLVNIYNGSVRSPERGGNKEVDKVACSSVCKFPLQDIDLGLGKPTLVYFGLKDMEIF</sequence>